<evidence type="ECO:0000256" key="6">
    <source>
        <dbReference type="ARBA" id="ARBA00022953"/>
    </source>
</evidence>
<dbReference type="InterPro" id="IPR043502">
    <property type="entry name" value="DNA/RNA_pol_sf"/>
</dbReference>
<keyword evidence="5 8" id="KW-0547">Nucleotide-binding</keyword>
<keyword evidence="11" id="KW-1185">Reference proteome</keyword>
<dbReference type="InterPro" id="IPR007094">
    <property type="entry name" value="RNA-dir_pol_PSvirus"/>
</dbReference>
<evidence type="ECO:0000259" key="9">
    <source>
        <dbReference type="PROSITE" id="PS50507"/>
    </source>
</evidence>
<evidence type="ECO:0000256" key="3">
    <source>
        <dbReference type="ARBA" id="ARBA00022679"/>
    </source>
</evidence>
<dbReference type="GeneID" id="1403462"/>
<dbReference type="GO" id="GO:0003968">
    <property type="term" value="F:RNA-directed RNA polymerase activity"/>
    <property type="evidence" value="ECO:0007669"/>
    <property type="project" value="UniProtKB-KW"/>
</dbReference>
<dbReference type="GO" id="GO:0039694">
    <property type="term" value="P:viral RNA genome replication"/>
    <property type="evidence" value="ECO:0007669"/>
    <property type="project" value="InterPro"/>
</dbReference>
<keyword evidence="4 8" id="KW-0548">Nucleotidyltransferase</keyword>
<feature type="domain" description="RdRp catalytic" evidence="9">
    <location>
        <begin position="361"/>
        <end position="472"/>
    </location>
</feature>
<comment type="similarity">
    <text evidence="1">Belongs to the totiviridae RNA-directed RNA polymerase family.</text>
</comment>
<evidence type="ECO:0000256" key="2">
    <source>
        <dbReference type="ARBA" id="ARBA00022484"/>
    </source>
</evidence>
<dbReference type="Proteomes" id="UP000204274">
    <property type="component" value="Genome"/>
</dbReference>
<evidence type="ECO:0000313" key="10">
    <source>
        <dbReference type="EMBL" id="AAB50031.1"/>
    </source>
</evidence>
<dbReference type="EMBL" id="U32108">
    <property type="protein sequence ID" value="AAB50031.1"/>
    <property type="molecule type" value="Genomic_RNA"/>
</dbReference>
<dbReference type="EC" id="2.7.7.48" evidence="8"/>
<name>Q83073_9VIRU</name>
<evidence type="ECO:0000256" key="8">
    <source>
        <dbReference type="RuleBase" id="RU364050"/>
    </source>
</evidence>
<reference evidence="10" key="1">
    <citation type="journal article" date="1995" name="Virology">
        <title>The complete sequence of Leishmania RNA virus LRV2-1, a virus of an Old World parasite strain.</title>
        <authorList>
            <person name="Scheffter S.M."/>
            <person name="Ro Y.T."/>
            <person name="Chung I.K."/>
            <person name="Patterson J.L."/>
        </authorList>
    </citation>
    <scope>NUCLEOTIDE SEQUENCE [LARGE SCALE GENOMIC DNA]</scope>
</reference>
<keyword evidence="2 8" id="KW-0696">RNA-directed RNA polymerase</keyword>
<dbReference type="InterPro" id="IPR001795">
    <property type="entry name" value="RNA-dir_pol_luteovirus"/>
</dbReference>
<dbReference type="Pfam" id="PF02123">
    <property type="entry name" value="RdRP_4"/>
    <property type="match status" value="1"/>
</dbReference>
<dbReference type="RefSeq" id="NP_043465.1">
    <property type="nucleotide sequence ID" value="NC_002064.1"/>
</dbReference>
<keyword evidence="6 8" id="KW-0693">Viral RNA replication</keyword>
<evidence type="ECO:0000256" key="4">
    <source>
        <dbReference type="ARBA" id="ARBA00022695"/>
    </source>
</evidence>
<organism evidence="10">
    <name type="scientific">Leishmania RNA virus 2 - 1</name>
    <dbReference type="NCBI Taxonomy" id="39116"/>
    <lineage>
        <taxon>Viruses</taxon>
        <taxon>Riboviria</taxon>
        <taxon>Orthornavirae</taxon>
        <taxon>Duplornaviricota</taxon>
        <taxon>Chrymotiviricetes</taxon>
        <taxon>Ghabrivirales</taxon>
        <taxon>Alphatotivirineae</taxon>
        <taxon>Pseudototiviridae</taxon>
        <taxon>Leishmaniavirus</taxon>
        <taxon>Leishmaniavirus ni</taxon>
        <taxon>Leishmania RNA virus 2</taxon>
    </lineage>
</organism>
<evidence type="ECO:0000256" key="1">
    <source>
        <dbReference type="ARBA" id="ARBA00010455"/>
    </source>
</evidence>
<dbReference type="KEGG" id="vg:1403462"/>
<protein>
    <recommendedName>
        <fullName evidence="8">RNA-directed RNA polymerase</fullName>
        <ecNumber evidence="8">2.7.7.48</ecNumber>
    </recommendedName>
</protein>
<dbReference type="GO" id="GO:0006351">
    <property type="term" value="P:DNA-templated transcription"/>
    <property type="evidence" value="ECO:0007669"/>
    <property type="project" value="InterPro"/>
</dbReference>
<evidence type="ECO:0000256" key="5">
    <source>
        <dbReference type="ARBA" id="ARBA00022741"/>
    </source>
</evidence>
<dbReference type="GO" id="GO:0000166">
    <property type="term" value="F:nucleotide binding"/>
    <property type="evidence" value="ECO:0007669"/>
    <property type="project" value="UniProtKB-KW"/>
</dbReference>
<dbReference type="PROSITE" id="PS50507">
    <property type="entry name" value="RDRP_SSRNA_POS"/>
    <property type="match status" value="1"/>
</dbReference>
<dbReference type="OrthoDB" id="9167at10239"/>
<keyword evidence="3 8" id="KW-0808">Transferase</keyword>
<sequence>MRAKLTKVVEGDLSVFMPNARIKRESQNASDLHHFLESVVEGIAIPQPDSLILSLEGVLGHKYKLKQHIGASTKVNIHASEVIAGSRKYARTVYRQYVQMSSLFSGMYDDHVAGILLYSISTLKHCDVHVAMAYAIAAVRDLTQSVIADLSDVLKLRALAAWCPNYVELKCLRGRGIAELDVIAEAKQRLKKPTHPYAYADNEELLRNAIRRVFDEELPRDKVVLRPKDDFWSSRWLWAANGGHSRALEHAHPELRTRKEVRAYRKCVLEQWRNNPMDAWDGQVYVTPSQKLEHGKSRLLLACDTLSYLWFEYYLKPVETAWLNKRTLLNPGVVNHYSMAKKVKVLLADAEHDETNIERGTKLYSLDFEDFNSQHSLAAQKMVFEELFKHVGIENEETRKVVSSFERMIVYNGKEPLGRVHGTLMSGHRATTFINTILNTAYLYVAGLHTDFSYHVGDDVIFSTGCAEAARLYDCLKHYGVRCNPHKQCASEYSGEFLRVAHTKHYSTGYVARAIASCVSGNWVSDHVLDRREALTNAISCVRTIMNRTQSDEDNPIGRVVALSVAKRCCVEEKHIRKLLYGKACLGEGVIYGKLCSSATKVDINVNMDYDKTRTFKYEMFATADYLRHHTSYAESVMLRQYGADIADIMAQSSWMKSMEASSRVSPSSMRVTLSRSDLGVFTMPVCDVERFPVRKGVFEKYPLLMMIKERIPLREALDLAQGIGYIAPHGCAEDLWGGTMRLCAIDGVLPYAMLVNWHAPVPCNGVRLVVDHNVYA</sequence>
<evidence type="ECO:0000256" key="7">
    <source>
        <dbReference type="ARBA" id="ARBA00048744"/>
    </source>
</evidence>
<dbReference type="SUPFAM" id="SSF56672">
    <property type="entry name" value="DNA/RNA polymerases"/>
    <property type="match status" value="1"/>
</dbReference>
<evidence type="ECO:0000313" key="11">
    <source>
        <dbReference type="Proteomes" id="UP000204274"/>
    </source>
</evidence>
<proteinExistence type="inferred from homology"/>
<comment type="catalytic activity">
    <reaction evidence="7 8">
        <text>RNA(n) + a ribonucleoside 5'-triphosphate = RNA(n+1) + diphosphate</text>
        <dbReference type="Rhea" id="RHEA:21248"/>
        <dbReference type="Rhea" id="RHEA-COMP:14527"/>
        <dbReference type="Rhea" id="RHEA-COMP:17342"/>
        <dbReference type="ChEBI" id="CHEBI:33019"/>
        <dbReference type="ChEBI" id="CHEBI:61557"/>
        <dbReference type="ChEBI" id="CHEBI:140395"/>
        <dbReference type="EC" id="2.7.7.48"/>
    </reaction>
</comment>
<dbReference type="GO" id="GO:0003723">
    <property type="term" value="F:RNA binding"/>
    <property type="evidence" value="ECO:0007669"/>
    <property type="project" value="InterPro"/>
</dbReference>
<accession>Q83073</accession>